<evidence type="ECO:0000313" key="2">
    <source>
        <dbReference type="Proteomes" id="UP000594262"/>
    </source>
</evidence>
<sequence>MDTVESTDQMEQALKQKAIADFTNGKSKRLIVNNYVYCKNDGAQMTAEMVRCNNRWDNLEFRCKVVIQGLCTYRVTCKQAGSGYNCPGVHKYHHINCCSLKCKL</sequence>
<dbReference type="AlphaFoldDB" id="A0A7M5X6Q9"/>
<dbReference type="EnsemblMetazoa" id="CLYHEMT018730.1">
    <property type="protein sequence ID" value="CLYHEMP018730.1"/>
    <property type="gene ID" value="CLYHEMG018730"/>
</dbReference>
<evidence type="ECO:0000313" key="1">
    <source>
        <dbReference type="EnsemblMetazoa" id="CLYHEMP018730.1"/>
    </source>
</evidence>
<dbReference type="Proteomes" id="UP000594262">
    <property type="component" value="Unplaced"/>
</dbReference>
<protein>
    <submittedName>
        <fullName evidence="1">Uncharacterized protein</fullName>
    </submittedName>
</protein>
<accession>A0A7M5X6Q9</accession>
<proteinExistence type="predicted"/>
<reference evidence="1" key="1">
    <citation type="submission" date="2021-01" db="UniProtKB">
        <authorList>
            <consortium name="EnsemblMetazoa"/>
        </authorList>
    </citation>
    <scope>IDENTIFICATION</scope>
</reference>
<dbReference type="OrthoDB" id="6035056at2759"/>
<keyword evidence="2" id="KW-1185">Reference proteome</keyword>
<name>A0A7M5X6Q9_9CNID</name>
<organism evidence="1 2">
    <name type="scientific">Clytia hemisphaerica</name>
    <dbReference type="NCBI Taxonomy" id="252671"/>
    <lineage>
        <taxon>Eukaryota</taxon>
        <taxon>Metazoa</taxon>
        <taxon>Cnidaria</taxon>
        <taxon>Hydrozoa</taxon>
        <taxon>Hydroidolina</taxon>
        <taxon>Leptothecata</taxon>
        <taxon>Obeliida</taxon>
        <taxon>Clytiidae</taxon>
        <taxon>Clytia</taxon>
    </lineage>
</organism>